<dbReference type="Gene3D" id="1.10.10.60">
    <property type="entry name" value="Homeodomain-like"/>
    <property type="match status" value="2"/>
</dbReference>
<dbReference type="InterPro" id="IPR003313">
    <property type="entry name" value="AraC-bd"/>
</dbReference>
<dbReference type="Proteomes" id="UP000284178">
    <property type="component" value="Unassembled WGS sequence"/>
</dbReference>
<accession>A0A412G381</accession>
<dbReference type="InterPro" id="IPR018062">
    <property type="entry name" value="HTH_AraC-typ_CS"/>
</dbReference>
<evidence type="ECO:0000313" key="6">
    <source>
        <dbReference type="Proteomes" id="UP000284178"/>
    </source>
</evidence>
<organism evidence="5 6">
    <name type="scientific">Holdemania filiformis</name>
    <dbReference type="NCBI Taxonomy" id="61171"/>
    <lineage>
        <taxon>Bacteria</taxon>
        <taxon>Bacillati</taxon>
        <taxon>Bacillota</taxon>
        <taxon>Erysipelotrichia</taxon>
        <taxon>Erysipelotrichales</taxon>
        <taxon>Erysipelotrichaceae</taxon>
        <taxon>Holdemania</taxon>
    </lineage>
</organism>
<dbReference type="AlphaFoldDB" id="A0A412G381"/>
<sequence>MMKTQVELNADASEKIRYNDPAYPIYHCPGRLSDYPNYTALNHWHEDLEFIVVHSGSMSYNVNGEILTLNSGEGLIVNARQMHYGFSPDRTECTFLCLLLHPQLLCPLPSFKRNLIDPLIENTAAPFVFLRPEIPWQKEIRDHILAIEAGADTRSAPLQALSRMAAIGALLVENLPPAVVTDVENPDLRCLKVMVGTIHLHFAQKLTLAQIAASGAVGQSKCCKLFMRFLNQTPMAYVNQYRLYQSLELLRDTAMSVMEIALAVGFGSASYYAETFRKNFDQSPTQYRKEHNMLQDA</sequence>
<dbReference type="InterPro" id="IPR037923">
    <property type="entry name" value="HTH-like"/>
</dbReference>
<protein>
    <submittedName>
        <fullName evidence="5">AraC family transcriptional regulator</fullName>
    </submittedName>
</protein>
<keyword evidence="2" id="KW-0238">DNA-binding</keyword>
<dbReference type="PRINTS" id="PR00032">
    <property type="entry name" value="HTHARAC"/>
</dbReference>
<dbReference type="SMART" id="SM00342">
    <property type="entry name" value="HTH_ARAC"/>
    <property type="match status" value="1"/>
</dbReference>
<dbReference type="PROSITE" id="PS01124">
    <property type="entry name" value="HTH_ARAC_FAMILY_2"/>
    <property type="match status" value="1"/>
</dbReference>
<dbReference type="GO" id="GO:0043565">
    <property type="term" value="F:sequence-specific DNA binding"/>
    <property type="evidence" value="ECO:0007669"/>
    <property type="project" value="InterPro"/>
</dbReference>
<proteinExistence type="predicted"/>
<dbReference type="InterPro" id="IPR018060">
    <property type="entry name" value="HTH_AraC"/>
</dbReference>
<evidence type="ECO:0000256" key="2">
    <source>
        <dbReference type="ARBA" id="ARBA00023125"/>
    </source>
</evidence>
<evidence type="ECO:0000256" key="1">
    <source>
        <dbReference type="ARBA" id="ARBA00023015"/>
    </source>
</evidence>
<dbReference type="PANTHER" id="PTHR43280">
    <property type="entry name" value="ARAC-FAMILY TRANSCRIPTIONAL REGULATOR"/>
    <property type="match status" value="1"/>
</dbReference>
<dbReference type="SUPFAM" id="SSF46689">
    <property type="entry name" value="Homeodomain-like"/>
    <property type="match status" value="1"/>
</dbReference>
<evidence type="ECO:0000259" key="4">
    <source>
        <dbReference type="PROSITE" id="PS01124"/>
    </source>
</evidence>
<keyword evidence="6" id="KW-1185">Reference proteome</keyword>
<keyword evidence="1" id="KW-0805">Transcription regulation</keyword>
<dbReference type="PROSITE" id="PS00041">
    <property type="entry name" value="HTH_ARAC_FAMILY_1"/>
    <property type="match status" value="1"/>
</dbReference>
<name>A0A412G381_9FIRM</name>
<dbReference type="GO" id="GO:0003700">
    <property type="term" value="F:DNA-binding transcription factor activity"/>
    <property type="evidence" value="ECO:0007669"/>
    <property type="project" value="InterPro"/>
</dbReference>
<comment type="caution">
    <text evidence="5">The sequence shown here is derived from an EMBL/GenBank/DDBJ whole genome shotgun (WGS) entry which is preliminary data.</text>
</comment>
<dbReference type="Gene3D" id="2.60.120.10">
    <property type="entry name" value="Jelly Rolls"/>
    <property type="match status" value="1"/>
</dbReference>
<keyword evidence="3" id="KW-0804">Transcription</keyword>
<dbReference type="InterPro" id="IPR020449">
    <property type="entry name" value="Tscrpt_reg_AraC-type_HTH"/>
</dbReference>
<dbReference type="EMBL" id="QRUP01000007">
    <property type="protein sequence ID" value="RGR74949.1"/>
    <property type="molecule type" value="Genomic_DNA"/>
</dbReference>
<feature type="domain" description="HTH araC/xylS-type" evidence="4">
    <location>
        <begin position="192"/>
        <end position="290"/>
    </location>
</feature>
<dbReference type="InterPro" id="IPR009057">
    <property type="entry name" value="Homeodomain-like_sf"/>
</dbReference>
<dbReference type="Pfam" id="PF12833">
    <property type="entry name" value="HTH_18"/>
    <property type="match status" value="1"/>
</dbReference>
<gene>
    <name evidence="5" type="ORF">DWY25_07630</name>
</gene>
<evidence type="ECO:0000313" key="5">
    <source>
        <dbReference type="EMBL" id="RGR74949.1"/>
    </source>
</evidence>
<dbReference type="InterPro" id="IPR014710">
    <property type="entry name" value="RmlC-like_jellyroll"/>
</dbReference>
<dbReference type="PANTHER" id="PTHR43280:SF28">
    <property type="entry name" value="HTH-TYPE TRANSCRIPTIONAL ACTIVATOR RHAS"/>
    <property type="match status" value="1"/>
</dbReference>
<evidence type="ECO:0000256" key="3">
    <source>
        <dbReference type="ARBA" id="ARBA00023163"/>
    </source>
</evidence>
<dbReference type="Pfam" id="PF02311">
    <property type="entry name" value="AraC_binding"/>
    <property type="match status" value="1"/>
</dbReference>
<reference evidence="5 6" key="1">
    <citation type="submission" date="2018-08" db="EMBL/GenBank/DDBJ databases">
        <title>A genome reference for cultivated species of the human gut microbiota.</title>
        <authorList>
            <person name="Zou Y."/>
            <person name="Xue W."/>
            <person name="Luo G."/>
        </authorList>
    </citation>
    <scope>NUCLEOTIDE SEQUENCE [LARGE SCALE GENOMIC DNA]</scope>
    <source>
        <strain evidence="5 6">AF24-29</strain>
    </source>
</reference>
<dbReference type="SUPFAM" id="SSF51215">
    <property type="entry name" value="Regulatory protein AraC"/>
    <property type="match status" value="1"/>
</dbReference>